<evidence type="ECO:0000313" key="1">
    <source>
        <dbReference type="EMBL" id="AVZ77570.1"/>
    </source>
</evidence>
<name>A0A2R4TEK9_9ACTN</name>
<dbReference type="EMBL" id="CP026304">
    <property type="protein sequence ID" value="AVZ77570.1"/>
    <property type="molecule type" value="Genomic_DNA"/>
</dbReference>
<keyword evidence="2" id="KW-1185">Reference proteome</keyword>
<dbReference type="Proteomes" id="UP000244201">
    <property type="component" value="Chromosome"/>
</dbReference>
<evidence type="ECO:0000313" key="2">
    <source>
        <dbReference type="Proteomes" id="UP000244201"/>
    </source>
</evidence>
<dbReference type="AlphaFoldDB" id="A0A2R4TEK9"/>
<protein>
    <submittedName>
        <fullName evidence="1">Uncharacterized protein</fullName>
    </submittedName>
</protein>
<reference evidence="1 2" key="1">
    <citation type="submission" date="2018-01" db="EMBL/GenBank/DDBJ databases">
        <title>Complete genome sequence of Streptomyces lunaelactis MM109T, a Ferroverdin A producer isolated from cave moonmilk deposits.</title>
        <authorList>
            <person name="Naome A."/>
            <person name="Martinet L."/>
            <person name="Maciejewska M."/>
            <person name="Anderssen S."/>
            <person name="Adam D."/>
            <person name="Tenconi E."/>
            <person name="Deflandre B."/>
            <person name="Arguelles-Arias A."/>
            <person name="Calusinska M."/>
            <person name="Copieters W."/>
            <person name="Karim L."/>
            <person name="Hanikenne M."/>
            <person name="Baurain D."/>
            <person name="van Wezel G."/>
            <person name="Smargiasso N."/>
            <person name="de Pauw E."/>
            <person name="Delfosse P."/>
            <person name="Rigali S."/>
        </authorList>
    </citation>
    <scope>NUCLEOTIDE SEQUENCE [LARGE SCALE GENOMIC DNA]</scope>
    <source>
        <strain evidence="1 2">MM109</strain>
    </source>
</reference>
<accession>A0A2R4TEK9</accession>
<dbReference type="OrthoDB" id="4338478at2"/>
<sequence>MGGFVEAVLERVRDARAAVQAALEAEDAYGVAVAQEELDDALRLASDHGIDVRAEEGERGAGSAV</sequence>
<proteinExistence type="predicted"/>
<dbReference type="KEGG" id="slk:SLUN_21025"/>
<gene>
    <name evidence="1" type="ORF">SLUN_21025</name>
</gene>
<organism evidence="1 2">
    <name type="scientific">Streptomyces lunaelactis</name>
    <dbReference type="NCBI Taxonomy" id="1535768"/>
    <lineage>
        <taxon>Bacteria</taxon>
        <taxon>Bacillati</taxon>
        <taxon>Actinomycetota</taxon>
        <taxon>Actinomycetes</taxon>
        <taxon>Kitasatosporales</taxon>
        <taxon>Streptomycetaceae</taxon>
        <taxon>Streptomyces</taxon>
    </lineage>
</organism>